<keyword evidence="3" id="KW-1185">Reference proteome</keyword>
<comment type="caution">
    <text evidence="2">The sequence shown here is derived from an EMBL/GenBank/DDBJ whole genome shotgun (WGS) entry which is preliminary data.</text>
</comment>
<dbReference type="PANTHER" id="PTHR40072">
    <property type="entry name" value="MOLYBDOPTERIN-GUANINE DINUCLEOTIDE BIOSYNTHESIS ADAPTER PROTEIN-RELATED"/>
    <property type="match status" value="1"/>
</dbReference>
<dbReference type="SUPFAM" id="SSF52540">
    <property type="entry name" value="P-loop containing nucleoside triphosphate hydrolases"/>
    <property type="match status" value="1"/>
</dbReference>
<dbReference type="Gene3D" id="3.40.50.300">
    <property type="entry name" value="P-loop containing nucleotide triphosphate hydrolases"/>
    <property type="match status" value="1"/>
</dbReference>
<dbReference type="InterPro" id="IPR027417">
    <property type="entry name" value="P-loop_NTPase"/>
</dbReference>
<organism evidence="2 3">
    <name type="scientific">Pseudochrobactrum asaccharolyticum</name>
    <dbReference type="NCBI Taxonomy" id="354351"/>
    <lineage>
        <taxon>Bacteria</taxon>
        <taxon>Pseudomonadati</taxon>
        <taxon>Pseudomonadota</taxon>
        <taxon>Alphaproteobacteria</taxon>
        <taxon>Hyphomicrobiales</taxon>
        <taxon>Brucellaceae</taxon>
        <taxon>Pseudochrobactrum</taxon>
    </lineage>
</organism>
<dbReference type="OrthoDB" id="9804758at2"/>
<dbReference type="InterPro" id="IPR004435">
    <property type="entry name" value="MobB_dom"/>
</dbReference>
<dbReference type="NCBIfam" id="TIGR00176">
    <property type="entry name" value="mobB"/>
    <property type="match status" value="1"/>
</dbReference>
<evidence type="ECO:0000313" key="3">
    <source>
        <dbReference type="Proteomes" id="UP000252893"/>
    </source>
</evidence>
<dbReference type="Pfam" id="PF03205">
    <property type="entry name" value="MobB"/>
    <property type="match status" value="1"/>
</dbReference>
<dbReference type="PANTHER" id="PTHR40072:SF1">
    <property type="entry name" value="MOLYBDOPTERIN-GUANINE DINUCLEOTIDE BIOSYNTHESIS ADAPTER PROTEIN"/>
    <property type="match status" value="1"/>
</dbReference>
<evidence type="ECO:0000259" key="1">
    <source>
        <dbReference type="Pfam" id="PF03205"/>
    </source>
</evidence>
<dbReference type="EMBL" id="QNRH01000001">
    <property type="protein sequence ID" value="RBO99084.1"/>
    <property type="molecule type" value="Genomic_DNA"/>
</dbReference>
<protein>
    <submittedName>
        <fullName evidence="2">Molybdopterin guanine dinucleotide biosynthesis accessory protein MobB</fullName>
    </submittedName>
</protein>
<sequence length="169" mass="19038">MTQKIFGITGWKNSGKTTLTECVVRELSRRGYKISTVKHAHHSFDIDTEGTDSYRHREAGAQEVAIVSFSRWALMHELRDATEPSLDDIVSRMAPCDLIIVEGYKNDKHAKIEVRRKDSPTQIPLNAEQYSIVAIATDEALHGQTVPVLDLNNIAAVSDFIEHYCELEN</sequence>
<dbReference type="AlphaFoldDB" id="A0A366EC93"/>
<accession>A0A366EC93</accession>
<name>A0A366EC93_9HYPH</name>
<proteinExistence type="predicted"/>
<evidence type="ECO:0000313" key="2">
    <source>
        <dbReference type="EMBL" id="RBO99084.1"/>
    </source>
</evidence>
<reference evidence="2 3" key="1">
    <citation type="submission" date="2018-06" db="EMBL/GenBank/DDBJ databases">
        <title>Genomic Encyclopedia of Type Strains, Phase IV (KMG-IV): sequencing the most valuable type-strain genomes for metagenomic binning, comparative biology and taxonomic classification.</title>
        <authorList>
            <person name="Goeker M."/>
        </authorList>
    </citation>
    <scope>NUCLEOTIDE SEQUENCE [LARGE SCALE GENOMIC DNA]</scope>
    <source>
        <strain evidence="2 3">DSM 25619</strain>
    </source>
</reference>
<feature type="domain" description="Molybdopterin-guanine dinucleotide biosynthesis protein B (MobB)" evidence="1">
    <location>
        <begin position="5"/>
        <end position="138"/>
    </location>
</feature>
<gene>
    <name evidence="2" type="ORF">DFR47_101693</name>
</gene>
<dbReference type="GO" id="GO:0005525">
    <property type="term" value="F:GTP binding"/>
    <property type="evidence" value="ECO:0007669"/>
    <property type="project" value="InterPro"/>
</dbReference>
<dbReference type="CDD" id="cd03116">
    <property type="entry name" value="MobB"/>
    <property type="match status" value="1"/>
</dbReference>
<dbReference type="InterPro" id="IPR052539">
    <property type="entry name" value="MGD_biosynthesis_adapter"/>
</dbReference>
<dbReference type="RefSeq" id="WP_113942968.1">
    <property type="nucleotide sequence ID" value="NZ_JBHEEG010000005.1"/>
</dbReference>
<dbReference type="GO" id="GO:0006777">
    <property type="term" value="P:Mo-molybdopterin cofactor biosynthetic process"/>
    <property type="evidence" value="ECO:0007669"/>
    <property type="project" value="InterPro"/>
</dbReference>
<dbReference type="Proteomes" id="UP000252893">
    <property type="component" value="Unassembled WGS sequence"/>
</dbReference>